<dbReference type="InterPro" id="IPR027417">
    <property type="entry name" value="P-loop_NTPase"/>
</dbReference>
<dbReference type="STRING" id="6526.A0A2C9JKN3"/>
<dbReference type="Pfam" id="PF08477">
    <property type="entry name" value="Roc"/>
    <property type="match status" value="1"/>
</dbReference>
<dbReference type="VEuPathDB" id="VectorBase:BGLB003869"/>
<keyword evidence="2" id="KW-0677">Repeat</keyword>
<dbReference type="Gene3D" id="3.40.50.300">
    <property type="entry name" value="P-loop containing nucleotide triphosphate hydrolases"/>
    <property type="match status" value="1"/>
</dbReference>
<dbReference type="GO" id="GO:0000166">
    <property type="term" value="F:nucleotide binding"/>
    <property type="evidence" value="ECO:0007669"/>
    <property type="project" value="UniProtKB-KW"/>
</dbReference>
<keyword evidence="1" id="KW-0433">Leucine-rich repeat</keyword>
<dbReference type="InterPro" id="IPR050216">
    <property type="entry name" value="LRR_domain-containing"/>
</dbReference>
<dbReference type="Pfam" id="PF13855">
    <property type="entry name" value="LRR_8"/>
    <property type="match status" value="3"/>
</dbReference>
<dbReference type="InterPro" id="IPR032675">
    <property type="entry name" value="LRR_dom_sf"/>
</dbReference>
<dbReference type="PROSITE" id="PS51424">
    <property type="entry name" value="ROC"/>
    <property type="match status" value="1"/>
</dbReference>
<dbReference type="PANTHER" id="PTHR48051">
    <property type="match status" value="1"/>
</dbReference>
<gene>
    <name evidence="5" type="primary">106057966</name>
</gene>
<dbReference type="SMART" id="SM00365">
    <property type="entry name" value="LRR_SD22"/>
    <property type="match status" value="5"/>
</dbReference>
<dbReference type="InterPro" id="IPR020859">
    <property type="entry name" value="ROC"/>
</dbReference>
<dbReference type="EnsemblMetazoa" id="BGLB003869-RB">
    <property type="protein sequence ID" value="BGLB003869-PB"/>
    <property type="gene ID" value="BGLB003869"/>
</dbReference>
<dbReference type="KEGG" id="bgt:106057966"/>
<dbReference type="PANTHER" id="PTHR48051:SF54">
    <property type="entry name" value="LEUCINE-RICH REPEAT-CONTAINING PROTEIN"/>
    <property type="match status" value="1"/>
</dbReference>
<evidence type="ECO:0000259" key="4">
    <source>
        <dbReference type="PROSITE" id="PS51424"/>
    </source>
</evidence>
<keyword evidence="3" id="KW-0547">Nucleotide-binding</keyword>
<feature type="domain" description="Roc" evidence="4">
    <location>
        <begin position="490"/>
        <end position="675"/>
    </location>
</feature>
<dbReference type="SUPFAM" id="SSF52540">
    <property type="entry name" value="P-loop containing nucleoside triphosphate hydrolases"/>
    <property type="match status" value="1"/>
</dbReference>
<reference evidence="5" key="1">
    <citation type="submission" date="2020-05" db="UniProtKB">
        <authorList>
            <consortium name="EnsemblMetazoa"/>
        </authorList>
    </citation>
    <scope>IDENTIFICATION</scope>
    <source>
        <strain evidence="5">BB02</strain>
    </source>
</reference>
<accession>A0A2C9JKN3</accession>
<dbReference type="SUPFAM" id="SSF52058">
    <property type="entry name" value="L domain-like"/>
    <property type="match status" value="2"/>
</dbReference>
<sequence>MAEPNMEREKLKPSGWPIASRAHFKNLAILPSILNFLGPSSASYPPLCHKQRKKIRPPSIPQPELTASGLKIIDWSGQGMTSIPFNLLNPKDTVGELNVSSNNIRSVSTEIRNMKKLEKLDLSKNGIRCSSSTDFGGLPAEMAQLTCLTELNIAECNLPFIPPAIFRISSLKVLNLSRNKVNILLPEIGQLTKLVQLNLQQTNITSLPPEIAQCLDLEEVYLWGNSIETLPDTLSRLTKLRVLALNYRSFCSVVNTPYMEGLLRKGQIKSEHIPAVVFEMAGLQVLDLENTKLNSLPYMANTNLEELYLSKNFLQTIPDSIYNLQMLKILDLSHNQLTEFHEDIGRLKSLKVLRMACNKLDLIPRTIANMEHLEELNLAENNITIIPPEIRYLQALKILVLEQNSIILLPDELCELTQLHTLDLTSNKIRTLPMELHRLKGLTQAHVYHQLVKAGLWLYKNPLEQPPPEIWRTDKPENIFKYLKKLMIIKTENLQRQKIMLLGESQCGKTSLAHVLSQRKPKLSDGVREKTRILKQTIWKTENNVEFVLNDFGGDIVYRTLYKLFLDSKALVLLVYNAATFNENRFYDAIGQWLDMLRASCPGVVVKVIGAQVDLLHQQEDEDDLKTIVSEQELKALCAPSEDFEEDEEDDALSIGHRSEMESIRNTSTPAVPEKPHHELAMDLTMQHLNKKDQELQEELKILESDIASLEKPFCLADVGDIIWYENDPGLSQIVFQKPKLLTDMMSSLYRHDMREFLNYENKVFMCKGRLNREQFQESANHFLLTGELARPLLNSLWFHLKLSNEDTEEMLELLPMFEICYTIPEPDIPTSPIHNCPLLVLPWYNRDCDLSPLKEVWPANSHSKELAVVFTFPFHCPPAIFLNISAQIHDFLDERMDWQDHIYASTESEKLFLQQSHKEDATVITIVVRGPEFAAVQELMEDMVDVVNSEIVKYPGLYWKVKIPMGASSLQLATLSASDYVKLNSSGRRMSRPLKPLSSKN</sequence>
<dbReference type="AlphaFoldDB" id="A0A2C9JKN3"/>
<evidence type="ECO:0000256" key="3">
    <source>
        <dbReference type="ARBA" id="ARBA00022741"/>
    </source>
</evidence>
<dbReference type="Proteomes" id="UP000076420">
    <property type="component" value="Unassembled WGS sequence"/>
</dbReference>
<dbReference type="VEuPathDB" id="VectorBase:BGLAX_047736"/>
<protein>
    <recommendedName>
        <fullName evidence="4">Roc domain-containing protein</fullName>
    </recommendedName>
</protein>
<dbReference type="Gene3D" id="3.80.10.10">
    <property type="entry name" value="Ribonuclease Inhibitor"/>
    <property type="match status" value="4"/>
</dbReference>
<evidence type="ECO:0000256" key="2">
    <source>
        <dbReference type="ARBA" id="ARBA00022737"/>
    </source>
</evidence>
<dbReference type="OrthoDB" id="676979at2759"/>
<proteinExistence type="predicted"/>
<organism evidence="5 6">
    <name type="scientific">Biomphalaria glabrata</name>
    <name type="common">Bloodfluke planorb</name>
    <name type="synonym">Freshwater snail</name>
    <dbReference type="NCBI Taxonomy" id="6526"/>
    <lineage>
        <taxon>Eukaryota</taxon>
        <taxon>Metazoa</taxon>
        <taxon>Spiralia</taxon>
        <taxon>Lophotrochozoa</taxon>
        <taxon>Mollusca</taxon>
        <taxon>Gastropoda</taxon>
        <taxon>Heterobranchia</taxon>
        <taxon>Euthyneura</taxon>
        <taxon>Panpulmonata</taxon>
        <taxon>Hygrophila</taxon>
        <taxon>Lymnaeoidea</taxon>
        <taxon>Planorbidae</taxon>
        <taxon>Biomphalaria</taxon>
    </lineage>
</organism>
<evidence type="ECO:0000313" key="5">
    <source>
        <dbReference type="EnsemblMetazoa" id="BGLB003869-PB"/>
    </source>
</evidence>
<dbReference type="InterPro" id="IPR003591">
    <property type="entry name" value="Leu-rich_rpt_typical-subtyp"/>
</dbReference>
<dbReference type="InterPro" id="IPR001611">
    <property type="entry name" value="Leu-rich_rpt"/>
</dbReference>
<evidence type="ECO:0000313" key="6">
    <source>
        <dbReference type="Proteomes" id="UP000076420"/>
    </source>
</evidence>
<evidence type="ECO:0000256" key="1">
    <source>
        <dbReference type="ARBA" id="ARBA00022614"/>
    </source>
</evidence>
<dbReference type="GO" id="GO:0005737">
    <property type="term" value="C:cytoplasm"/>
    <property type="evidence" value="ECO:0007669"/>
    <property type="project" value="TreeGrafter"/>
</dbReference>
<dbReference type="GO" id="GO:0009966">
    <property type="term" value="P:regulation of signal transduction"/>
    <property type="evidence" value="ECO:0007669"/>
    <property type="project" value="UniProtKB-ARBA"/>
</dbReference>
<name>A0A2C9JKN3_BIOGL</name>
<dbReference type="SMART" id="SM00369">
    <property type="entry name" value="LRR_TYP"/>
    <property type="match status" value="10"/>
</dbReference>
<dbReference type="PROSITE" id="PS51450">
    <property type="entry name" value="LRR"/>
    <property type="match status" value="4"/>
</dbReference>